<gene>
    <name evidence="2" type="ORF">FC80_GL001513</name>
</gene>
<dbReference type="InterPro" id="IPR044594">
    <property type="entry name" value="HIPP01/3/5/6"/>
</dbReference>
<name>A0A0R2CFZ7_9LACO</name>
<dbReference type="Pfam" id="PF00403">
    <property type="entry name" value="HMA"/>
    <property type="match status" value="1"/>
</dbReference>
<proteinExistence type="predicted"/>
<dbReference type="PATRIC" id="fig|1423729.3.peg.1535"/>
<evidence type="ECO:0000313" key="3">
    <source>
        <dbReference type="Proteomes" id="UP000051131"/>
    </source>
</evidence>
<accession>A0A0R2CFZ7</accession>
<dbReference type="InterPro" id="IPR036163">
    <property type="entry name" value="HMA_dom_sf"/>
</dbReference>
<evidence type="ECO:0000259" key="1">
    <source>
        <dbReference type="PROSITE" id="PS50846"/>
    </source>
</evidence>
<dbReference type="Proteomes" id="UP000051131">
    <property type="component" value="Unassembled WGS sequence"/>
</dbReference>
<dbReference type="RefSeq" id="WP_057829724.1">
    <property type="nucleotide sequence ID" value="NZ_AYZE01000016.1"/>
</dbReference>
<reference evidence="2 3" key="1">
    <citation type="journal article" date="2015" name="Genome Announc.">
        <title>Expanding the biotechnology potential of lactobacilli through comparative genomics of 213 strains and associated genera.</title>
        <authorList>
            <person name="Sun Z."/>
            <person name="Harris H.M."/>
            <person name="McCann A."/>
            <person name="Guo C."/>
            <person name="Argimon S."/>
            <person name="Zhang W."/>
            <person name="Yang X."/>
            <person name="Jeffery I.B."/>
            <person name="Cooney J.C."/>
            <person name="Kagawa T.F."/>
            <person name="Liu W."/>
            <person name="Song Y."/>
            <person name="Salvetti E."/>
            <person name="Wrobel A."/>
            <person name="Rasinkangas P."/>
            <person name="Parkhill J."/>
            <person name="Rea M.C."/>
            <person name="O'Sullivan O."/>
            <person name="Ritari J."/>
            <person name="Douillard F.P."/>
            <person name="Paul Ross R."/>
            <person name="Yang R."/>
            <person name="Briner A.E."/>
            <person name="Felis G.E."/>
            <person name="de Vos W.M."/>
            <person name="Barrangou R."/>
            <person name="Klaenhammer T.R."/>
            <person name="Caufield P.W."/>
            <person name="Cui Y."/>
            <person name="Zhang H."/>
            <person name="O'Toole P.W."/>
        </authorList>
    </citation>
    <scope>NUCLEOTIDE SEQUENCE [LARGE SCALE GENOMIC DNA]</scope>
    <source>
        <strain evidence="2 3">DSM 21116</strain>
    </source>
</reference>
<dbReference type="SUPFAM" id="SSF55008">
    <property type="entry name" value="HMA, heavy metal-associated domain"/>
    <property type="match status" value="1"/>
</dbReference>
<comment type="caution">
    <text evidence="2">The sequence shown here is derived from an EMBL/GenBank/DDBJ whole genome shotgun (WGS) entry which is preliminary data.</text>
</comment>
<sequence>MEKTYDIVGMKCDGCARKVTEAFSGISGVSKVEVSLADNKAVVAGDFDENKLQESLEGTHYSVKI</sequence>
<dbReference type="OrthoDB" id="9813965at2"/>
<keyword evidence="3" id="KW-1185">Reference proteome</keyword>
<dbReference type="Gene3D" id="3.30.70.100">
    <property type="match status" value="1"/>
</dbReference>
<feature type="domain" description="HMA" evidence="1">
    <location>
        <begin position="1"/>
        <end position="64"/>
    </location>
</feature>
<protein>
    <recommendedName>
        <fullName evidence="1">HMA domain-containing protein</fullName>
    </recommendedName>
</protein>
<organism evidence="2 3">
    <name type="scientific">Liquorilactobacillus cacaonum DSM 21116</name>
    <dbReference type="NCBI Taxonomy" id="1423729"/>
    <lineage>
        <taxon>Bacteria</taxon>
        <taxon>Bacillati</taxon>
        <taxon>Bacillota</taxon>
        <taxon>Bacilli</taxon>
        <taxon>Lactobacillales</taxon>
        <taxon>Lactobacillaceae</taxon>
        <taxon>Liquorilactobacillus</taxon>
    </lineage>
</organism>
<dbReference type="STRING" id="1423729.FC80_GL001513"/>
<evidence type="ECO:0000313" key="2">
    <source>
        <dbReference type="EMBL" id="KRM90176.1"/>
    </source>
</evidence>
<dbReference type="AlphaFoldDB" id="A0A0R2CFZ7"/>
<dbReference type="InterPro" id="IPR006121">
    <property type="entry name" value="HMA_dom"/>
</dbReference>
<dbReference type="GO" id="GO:0046872">
    <property type="term" value="F:metal ion binding"/>
    <property type="evidence" value="ECO:0007669"/>
    <property type="project" value="InterPro"/>
</dbReference>
<dbReference type="PANTHER" id="PTHR46413">
    <property type="entry name" value="HEAVY METAL-ASSOCIATED ISOPRENYLATED PLANT PROTEIN 6"/>
    <property type="match status" value="1"/>
</dbReference>
<dbReference type="EMBL" id="AYZE01000016">
    <property type="protein sequence ID" value="KRM90176.1"/>
    <property type="molecule type" value="Genomic_DNA"/>
</dbReference>
<dbReference type="PROSITE" id="PS50846">
    <property type="entry name" value="HMA_2"/>
    <property type="match status" value="1"/>
</dbReference>
<dbReference type="PANTHER" id="PTHR46413:SF1">
    <property type="entry name" value="HEAVY METAL-ASSOCIATED ISOPRENYLATED PLANT PROTEIN 6"/>
    <property type="match status" value="1"/>
</dbReference>
<dbReference type="CDD" id="cd00371">
    <property type="entry name" value="HMA"/>
    <property type="match status" value="1"/>
</dbReference>